<name>X8IXM6_9AGAM</name>
<protein>
    <submittedName>
        <fullName evidence="1">Uncharacterized protein</fullName>
    </submittedName>
</protein>
<dbReference type="AlphaFoldDB" id="X8IXM6"/>
<organism evidence="1 2">
    <name type="scientific">Rhizoctonia solani AG-3 Rhs1AP</name>
    <dbReference type="NCBI Taxonomy" id="1086054"/>
    <lineage>
        <taxon>Eukaryota</taxon>
        <taxon>Fungi</taxon>
        <taxon>Dikarya</taxon>
        <taxon>Basidiomycota</taxon>
        <taxon>Agaricomycotina</taxon>
        <taxon>Agaricomycetes</taxon>
        <taxon>Cantharellales</taxon>
        <taxon>Ceratobasidiaceae</taxon>
        <taxon>Rhizoctonia</taxon>
    </lineage>
</organism>
<dbReference type="Proteomes" id="UP000030108">
    <property type="component" value="Unassembled WGS sequence"/>
</dbReference>
<evidence type="ECO:0000313" key="1">
    <source>
        <dbReference type="EMBL" id="EUC54427.1"/>
    </source>
</evidence>
<dbReference type="EMBL" id="JATN01000322">
    <property type="protein sequence ID" value="EUC54427.1"/>
    <property type="molecule type" value="Genomic_DNA"/>
</dbReference>
<reference evidence="2" key="1">
    <citation type="journal article" date="2014" name="Genome Announc.">
        <title>Draft genome sequence of the plant-pathogenic soil fungus Rhizoctonia solani anastomosis group 3 strain Rhs1AP.</title>
        <authorList>
            <person name="Cubeta M.A."/>
            <person name="Thomas E."/>
            <person name="Dean R.A."/>
            <person name="Jabaji S."/>
            <person name="Neate S.M."/>
            <person name="Tavantzis S."/>
            <person name="Toda T."/>
            <person name="Vilgalys R."/>
            <person name="Bharathan N."/>
            <person name="Fedorova-Abrams N."/>
            <person name="Pakala S.B."/>
            <person name="Pakala S.M."/>
            <person name="Zafar N."/>
            <person name="Joardar V."/>
            <person name="Losada L."/>
            <person name="Nierman W.C."/>
        </authorList>
    </citation>
    <scope>NUCLEOTIDE SEQUENCE [LARGE SCALE GENOMIC DNA]</scope>
    <source>
        <strain evidence="2">AG-3</strain>
    </source>
</reference>
<accession>X8IXM6</accession>
<sequence length="177" mass="20190">MAQLFPSLKSFEGPVFLFKPIVLSALSEQIEKLTIVDDRLLDEVSLTKMYDLIPRLPRLRTFGIWSDAVDEGILVNILRTIVNAAAGQLEEIEIHDIDSGSYGEVMELIAQVRGLRSVTLDESVLGMAAKNDAEKLEWNSFAANLRRTCPRLRTIYRPIRKFDNENREKVWELLDDV</sequence>
<proteinExistence type="predicted"/>
<gene>
    <name evidence="1" type="ORF">RSOL_047600</name>
</gene>
<evidence type="ECO:0000313" key="2">
    <source>
        <dbReference type="Proteomes" id="UP000030108"/>
    </source>
</evidence>
<dbReference type="OrthoDB" id="10369965at2759"/>
<comment type="caution">
    <text evidence="1">The sequence shown here is derived from an EMBL/GenBank/DDBJ whole genome shotgun (WGS) entry which is preliminary data.</text>
</comment>